<dbReference type="PANTHER" id="PTHR30035">
    <property type="entry name" value="LIPOPROTEIN VACJ-RELATED"/>
    <property type="match status" value="1"/>
</dbReference>
<keyword evidence="4" id="KW-0449">Lipoprotein</keyword>
<evidence type="ECO:0000256" key="1">
    <source>
        <dbReference type="ARBA" id="ARBA00010634"/>
    </source>
</evidence>
<gene>
    <name evidence="4" type="ORF">M0G41_01405</name>
</gene>
<dbReference type="Pfam" id="PF04333">
    <property type="entry name" value="MlaA"/>
    <property type="match status" value="1"/>
</dbReference>
<evidence type="ECO:0000313" key="4">
    <source>
        <dbReference type="EMBL" id="MCK7592320.1"/>
    </source>
</evidence>
<feature type="chain" id="PRO_5047017837" evidence="3">
    <location>
        <begin position="30"/>
        <end position="285"/>
    </location>
</feature>
<comment type="similarity">
    <text evidence="1">Belongs to the MlaA family.</text>
</comment>
<reference evidence="4" key="1">
    <citation type="submission" date="2022-04" db="EMBL/GenBank/DDBJ databases">
        <title>Lysobacter sp. CAU 1642 isolated from sea sand.</title>
        <authorList>
            <person name="Kim W."/>
        </authorList>
    </citation>
    <scope>NUCLEOTIDE SEQUENCE</scope>
    <source>
        <strain evidence="4">CAU 1642</strain>
    </source>
</reference>
<dbReference type="InterPro" id="IPR007428">
    <property type="entry name" value="MlaA"/>
</dbReference>
<dbReference type="PRINTS" id="PR01805">
    <property type="entry name" value="VACJLIPOPROT"/>
</dbReference>
<keyword evidence="5" id="KW-1185">Reference proteome</keyword>
<comment type="caution">
    <text evidence="4">The sequence shown here is derived from an EMBL/GenBank/DDBJ whole genome shotgun (WGS) entry which is preliminary data.</text>
</comment>
<dbReference type="Proteomes" id="UP001431449">
    <property type="component" value="Unassembled WGS sequence"/>
</dbReference>
<evidence type="ECO:0000256" key="3">
    <source>
        <dbReference type="SAM" id="SignalP"/>
    </source>
</evidence>
<dbReference type="RefSeq" id="WP_248204401.1">
    <property type="nucleotide sequence ID" value="NZ_JALNMH010000001.1"/>
</dbReference>
<evidence type="ECO:0000256" key="2">
    <source>
        <dbReference type="ARBA" id="ARBA00022729"/>
    </source>
</evidence>
<organism evidence="4 5">
    <name type="scientific">Pseudomarimonas salicorniae</name>
    <dbReference type="NCBI Taxonomy" id="2933270"/>
    <lineage>
        <taxon>Bacteria</taxon>
        <taxon>Pseudomonadati</taxon>
        <taxon>Pseudomonadota</taxon>
        <taxon>Gammaproteobacteria</taxon>
        <taxon>Lysobacterales</taxon>
        <taxon>Lysobacteraceae</taxon>
        <taxon>Pseudomarimonas</taxon>
    </lineage>
</organism>
<evidence type="ECO:0000313" key="5">
    <source>
        <dbReference type="Proteomes" id="UP001431449"/>
    </source>
</evidence>
<feature type="signal peptide" evidence="3">
    <location>
        <begin position="1"/>
        <end position="29"/>
    </location>
</feature>
<name>A0ABT0GE87_9GAMM</name>
<proteinExistence type="inferred from homology"/>
<dbReference type="PANTHER" id="PTHR30035:SF3">
    <property type="entry name" value="INTERMEMBRANE PHOSPHOLIPID TRANSPORT SYSTEM LIPOPROTEIN MLAA"/>
    <property type="match status" value="1"/>
</dbReference>
<accession>A0ABT0GE87</accession>
<sequence>MTKLSPARFPRLSPLLLCLVLLGAGPAFAQTPQPVVPAAEEDPFLVAEMQDDAQALSSFEALDPWQGFNRPVYRFNRGFDRIIFRPIAKVYDKVTPKLVKTGVNNFFDNLQEPVVTVNLLLQGRPKAALQSFGRFLMNSTLGLAGVLDPASHARFPRHRGDFGQTFGRWGWKKSRYIVLPIFGPATVRDGLGKGVNTRVSPIDWLAREEGAEYTLLYGIDARARALSAEALLEGAADEYLLVRDAYLQNRRCQIIDCSDDLPDYLLPDYEFEVPDFDALESNLRR</sequence>
<dbReference type="EMBL" id="JALNMH010000001">
    <property type="protein sequence ID" value="MCK7592320.1"/>
    <property type="molecule type" value="Genomic_DNA"/>
</dbReference>
<protein>
    <submittedName>
        <fullName evidence="4">VacJ family lipoprotein</fullName>
    </submittedName>
</protein>
<keyword evidence="2 3" id="KW-0732">Signal</keyword>